<organism evidence="4 5">
    <name type="scientific">Furfurilactobacillus milii</name>
    <dbReference type="NCBI Taxonomy" id="2888272"/>
    <lineage>
        <taxon>Bacteria</taxon>
        <taxon>Bacillati</taxon>
        <taxon>Bacillota</taxon>
        <taxon>Bacilli</taxon>
        <taxon>Lactobacillales</taxon>
        <taxon>Lactobacillaceae</taxon>
        <taxon>Furfurilactobacillus</taxon>
    </lineage>
</organism>
<feature type="domain" description="Transposase InsH N-terminal" evidence="2">
    <location>
        <begin position="23"/>
        <end position="116"/>
    </location>
</feature>
<feature type="region of interest" description="Disordered" evidence="1">
    <location>
        <begin position="140"/>
        <end position="166"/>
    </location>
</feature>
<feature type="compositionally biased region" description="Basic and acidic residues" evidence="1">
    <location>
        <begin position="399"/>
        <end position="414"/>
    </location>
</feature>
<feature type="domain" description="Transposase DDE" evidence="3">
    <location>
        <begin position="368"/>
        <end position="456"/>
    </location>
</feature>
<sequence>MYKKLNSMQISLDDFGQPAGMHLSPNNRWVQKAAAIPWRTLEKDYARLFPAHTGNVAKTFRMAFGALIIQTKYHYPDEELVQQIQETPYLQYFIGLPKYTEEPPFDPSTMVWFRKRLPIDQLAAINEQIIAFNQRRLAANSDQAKGSEHPKADRPDAANPQGLPNRGTLTLDATCAPANVAYPQDINLLNQTRQHCEKIIDALYKTGALTRRPRIYRQKAHKDYLAFAKTKRRSTKKRRRAIRKKLQYIRRDRKIIHQVIAQGTQLTQRQAQIFDICEQIYQQQHAMYVQKTHRIGQRIVSFQQPYVRPIVRGKVKNPTEFGPKINVSKSDGLLRIERYSYEAFNESKDLIMVIERYHQRTGVYPQRVLVDQIYRTRENRRYCHDKHIRISGPKLGRPAKHDQQNLKVEHQDERDRTQIERDFSLSKRCYSLGGLKTKLTNTNLRQVGLSILCVNLDRLQCVVLVCLFFEKRALTSDLTA</sequence>
<evidence type="ECO:0000256" key="1">
    <source>
        <dbReference type="SAM" id="MobiDB-lite"/>
    </source>
</evidence>
<feature type="region of interest" description="Disordered" evidence="1">
    <location>
        <begin position="395"/>
        <end position="414"/>
    </location>
</feature>
<dbReference type="AlphaFoldDB" id="A0A6N9HZN8"/>
<evidence type="ECO:0000259" key="2">
    <source>
        <dbReference type="Pfam" id="PF05598"/>
    </source>
</evidence>
<name>A0A6N9HZN8_9LACO</name>
<reference evidence="4 5" key="1">
    <citation type="journal article" date="2019" name="Appl. Environ. Microbiol.">
        <title>Genetic determinants of hydroxycinnamic acid metabolism in heterofermentative lactobacilli.</title>
        <authorList>
            <person name="Gaur G."/>
            <person name="Oh J.H."/>
            <person name="Filannino P."/>
            <person name="Gobbetti M."/>
            <person name="van Pijkeren J.P."/>
            <person name="Ganzle M.G."/>
        </authorList>
    </citation>
    <scope>NUCLEOTIDE SEQUENCE [LARGE SCALE GENOMIC DNA]</scope>
    <source>
        <strain evidence="4 5">C5</strain>
    </source>
</reference>
<gene>
    <name evidence="4" type="ORF">GB993_00160</name>
</gene>
<proteinExistence type="predicted"/>
<dbReference type="Pfam" id="PF05598">
    <property type="entry name" value="DUF772"/>
    <property type="match status" value="1"/>
</dbReference>
<dbReference type="InterPro" id="IPR047710">
    <property type="entry name" value="Transpos_IS5-like"/>
</dbReference>
<dbReference type="Proteomes" id="UP000449209">
    <property type="component" value="Unassembled WGS sequence"/>
</dbReference>
<evidence type="ECO:0000313" key="4">
    <source>
        <dbReference type="EMBL" id="MYV15947.1"/>
    </source>
</evidence>
<dbReference type="NCBIfam" id="NF033578">
    <property type="entry name" value="transpos_IS5_1"/>
    <property type="match status" value="1"/>
</dbReference>
<feature type="compositionally biased region" description="Basic and acidic residues" evidence="1">
    <location>
        <begin position="145"/>
        <end position="156"/>
    </location>
</feature>
<evidence type="ECO:0000259" key="3">
    <source>
        <dbReference type="Pfam" id="PF13586"/>
    </source>
</evidence>
<dbReference type="Pfam" id="PF13586">
    <property type="entry name" value="DDE_Tnp_1_2"/>
    <property type="match status" value="1"/>
</dbReference>
<evidence type="ECO:0000313" key="5">
    <source>
        <dbReference type="Proteomes" id="UP000449209"/>
    </source>
</evidence>
<dbReference type="EMBL" id="WEZQ01000001">
    <property type="protein sequence ID" value="MYV15947.1"/>
    <property type="molecule type" value="Genomic_DNA"/>
</dbReference>
<dbReference type="PANTHER" id="PTHR33803:SF3">
    <property type="entry name" value="BLL1974 PROTEIN"/>
    <property type="match status" value="1"/>
</dbReference>
<protein>
    <submittedName>
        <fullName evidence="4">IS5 family transposase</fullName>
    </submittedName>
</protein>
<accession>A0A6N9HZN8</accession>
<dbReference type="InterPro" id="IPR008490">
    <property type="entry name" value="Transposase_InsH_N"/>
</dbReference>
<dbReference type="InterPro" id="IPR025668">
    <property type="entry name" value="Tnp_DDE_dom"/>
</dbReference>
<dbReference type="RefSeq" id="WP_161002580.1">
    <property type="nucleotide sequence ID" value="NZ_WEZQ01000001.1"/>
</dbReference>
<comment type="caution">
    <text evidence="4">The sequence shown here is derived from an EMBL/GenBank/DDBJ whole genome shotgun (WGS) entry which is preliminary data.</text>
</comment>
<dbReference type="PANTHER" id="PTHR33803">
    <property type="entry name" value="IS1478 TRANSPOSASE"/>
    <property type="match status" value="1"/>
</dbReference>
<dbReference type="OrthoDB" id="9770860at2"/>